<dbReference type="AlphaFoldDB" id="A0A521FDW2"/>
<feature type="transmembrane region" description="Helical" evidence="1">
    <location>
        <begin position="532"/>
        <end position="558"/>
    </location>
</feature>
<dbReference type="PANTHER" id="PTHR32063:SF0">
    <property type="entry name" value="SWARMING MOTILITY PROTEIN SWRC"/>
    <property type="match status" value="1"/>
</dbReference>
<feature type="transmembrane region" description="Helical" evidence="1">
    <location>
        <begin position="993"/>
        <end position="1019"/>
    </location>
</feature>
<dbReference type="Gene3D" id="3.30.70.1440">
    <property type="entry name" value="Multidrug efflux transporter AcrB pore domain"/>
    <property type="match status" value="1"/>
</dbReference>
<feature type="transmembrane region" description="Helical" evidence="1">
    <location>
        <begin position="916"/>
        <end position="939"/>
    </location>
</feature>
<dbReference type="OrthoDB" id="9758234at2"/>
<dbReference type="InterPro" id="IPR027463">
    <property type="entry name" value="AcrB_DN_DC_subdom"/>
</dbReference>
<feature type="transmembrane region" description="Helical" evidence="1">
    <location>
        <begin position="463"/>
        <end position="486"/>
    </location>
</feature>
<keyword evidence="1" id="KW-1133">Transmembrane helix</keyword>
<proteinExistence type="predicted"/>
<organism evidence="2 3">
    <name type="scientific">Pedobacter westerhofensis</name>
    <dbReference type="NCBI Taxonomy" id="425512"/>
    <lineage>
        <taxon>Bacteria</taxon>
        <taxon>Pseudomonadati</taxon>
        <taxon>Bacteroidota</taxon>
        <taxon>Sphingobacteriia</taxon>
        <taxon>Sphingobacteriales</taxon>
        <taxon>Sphingobacteriaceae</taxon>
        <taxon>Pedobacter</taxon>
    </lineage>
</organism>
<feature type="transmembrane region" description="Helical" evidence="1">
    <location>
        <begin position="360"/>
        <end position="380"/>
    </location>
</feature>
<evidence type="ECO:0000256" key="1">
    <source>
        <dbReference type="SAM" id="Phobius"/>
    </source>
</evidence>
<dbReference type="Gene3D" id="1.20.1640.10">
    <property type="entry name" value="Multidrug efflux transporter AcrB transmembrane domain"/>
    <property type="match status" value="2"/>
</dbReference>
<keyword evidence="1" id="KW-0472">Membrane</keyword>
<accession>A0A521FDW2</accession>
<dbReference type="EMBL" id="FXTN01000011">
    <property type="protein sequence ID" value="SMO94392.1"/>
    <property type="molecule type" value="Genomic_DNA"/>
</dbReference>
<dbReference type="SUPFAM" id="SSF82714">
    <property type="entry name" value="Multidrug efflux transporter AcrB TolC docking domain, DN and DC subdomains"/>
    <property type="match status" value="2"/>
</dbReference>
<keyword evidence="1" id="KW-0812">Transmembrane</keyword>
<dbReference type="Pfam" id="PF00873">
    <property type="entry name" value="ACR_tran"/>
    <property type="match status" value="1"/>
</dbReference>
<dbReference type="RefSeq" id="WP_142530172.1">
    <property type="nucleotide sequence ID" value="NZ_CBCSJO010000001.1"/>
</dbReference>
<dbReference type="PRINTS" id="PR00702">
    <property type="entry name" value="ACRIFLAVINRP"/>
</dbReference>
<feature type="transmembrane region" description="Helical" evidence="1">
    <location>
        <begin position="431"/>
        <end position="451"/>
    </location>
</feature>
<dbReference type="SUPFAM" id="SSF82693">
    <property type="entry name" value="Multidrug efflux transporter AcrB pore domain, PN1, PN2, PC1 and PC2 subdomains"/>
    <property type="match status" value="3"/>
</dbReference>
<dbReference type="GO" id="GO:0042910">
    <property type="term" value="F:xenobiotic transmembrane transporter activity"/>
    <property type="evidence" value="ECO:0007669"/>
    <property type="project" value="TreeGrafter"/>
</dbReference>
<feature type="transmembrane region" description="Helical" evidence="1">
    <location>
        <begin position="965"/>
        <end position="987"/>
    </location>
</feature>
<dbReference type="Gene3D" id="3.30.70.1430">
    <property type="entry name" value="Multidrug efflux transporter AcrB pore domain"/>
    <property type="match status" value="2"/>
</dbReference>
<dbReference type="Gene3D" id="3.30.70.1320">
    <property type="entry name" value="Multidrug efflux transporter AcrB pore domain like"/>
    <property type="match status" value="1"/>
</dbReference>
<sequence length="1041" mass="112546">MSITEIAVKRPLLIIVIFTVLFIFGARSYFSLNYNLLPKLEVPTVSVSTVYPGAAAAEVETSVTKKLEDAFSSVEGLDKISSTSQEGISSVVIQLKSGTDIDQAERDIQRKADQAQNDLPDDIDKPLVNKINLEDAPILKAGVTSKLSPRDLYDFVDKQLLPILQNVQGVGQVNIIGGDEREIQVNIDQDKLNAYGLGIGQVTDALSKANQSFPAGSIETRDQQMSIRFDANVTSVNQIRGLIVKQRPGAGSVYLKDIAEVVDATAKTTAINHINGIPSIGVQIIKQSDANAVEVSRQVKLKFTAIEEQYKTNALKFSVSSDQSVYTLKSADGVMEDLGLAVVIVGIVMLAFLHSFRSSMFVLVALPSSIIPTFIAMYALGFSLNLMTLMAMSLVVGILVDDSIVVLENIYRHLEMGSSKEKAALEGRNEIGFTALAITLVDVVVFLPIAFTGGIIGSLLQEFSLVVVFSTLMSLFVSFTVTPMLASRFGKIEEMNGKSLWGRLNLGFEHFLDVLKEDYGKLLVILIHKKRWLLSGVILLIIGSIALIPFGFVGAAFIPSADQGELLINLELAPSASVYQTNMITQQAEKMIMQQPEVTRVFSSIGFVSGSVAGTTNNSNLAEMTISMVDKDKRDITAEDFGILLQKKLSRVIPGVKITASPTSITGGANQAPIQIAIKGIDLKAIRKVAEEYRKIVATVPGTRFVELSVKNQKQQVEVSLNREKMTLLGIDASQVGAALQNAFSGNDKSKFKQAGNEYDILIGLDQYDRSDINNVRNLSFSNNDGQTFVLSQFADVTEGLGESVLERSDRLGSITVKANVAGRPSGSVGKDIQEKVKAVQLPAGVTVEYLGDLKNQGDAFGSLGFALVVAIVLVYLIMVALYENAVYPFVVLFSIPVALVGALLALALTMQTLNIFSIIGMIMLLGLVSKNAILIVDFTNQLKAEGRPVEEALVEAGKERLRPILMTTLAMILGMLPIALASGAGAEIKNGMAWVIIGGLTSSMILTLFVVPSMYLIIDHLILRFKTKKTSTPLLIEAHH</sequence>
<keyword evidence="3" id="KW-1185">Reference proteome</keyword>
<dbReference type="PANTHER" id="PTHR32063">
    <property type="match status" value="1"/>
</dbReference>
<feature type="transmembrane region" description="Helical" evidence="1">
    <location>
        <begin position="860"/>
        <end position="883"/>
    </location>
</feature>
<feature type="transmembrane region" description="Helical" evidence="1">
    <location>
        <begin position="890"/>
        <end position="910"/>
    </location>
</feature>
<reference evidence="2 3" key="1">
    <citation type="submission" date="2017-05" db="EMBL/GenBank/DDBJ databases">
        <authorList>
            <person name="Varghese N."/>
            <person name="Submissions S."/>
        </authorList>
    </citation>
    <scope>NUCLEOTIDE SEQUENCE [LARGE SCALE GENOMIC DNA]</scope>
    <source>
        <strain evidence="2 3">DSM 19036</strain>
    </source>
</reference>
<evidence type="ECO:0000313" key="3">
    <source>
        <dbReference type="Proteomes" id="UP000320300"/>
    </source>
</evidence>
<name>A0A521FDW2_9SPHI</name>
<feature type="transmembrane region" description="Helical" evidence="1">
    <location>
        <begin position="12"/>
        <end position="30"/>
    </location>
</feature>
<protein>
    <submittedName>
        <fullName evidence="2">Hydrophobic/amphiphilic exporter-1, HAE1 family</fullName>
    </submittedName>
</protein>
<dbReference type="Gene3D" id="3.30.2090.10">
    <property type="entry name" value="Multidrug efflux transporter AcrB TolC docking domain, DN and DC subdomains"/>
    <property type="match status" value="2"/>
</dbReference>
<gene>
    <name evidence="2" type="ORF">SAMN06265348_111207</name>
</gene>
<dbReference type="SUPFAM" id="SSF82866">
    <property type="entry name" value="Multidrug efflux transporter AcrB transmembrane domain"/>
    <property type="match status" value="2"/>
</dbReference>
<dbReference type="Proteomes" id="UP000320300">
    <property type="component" value="Unassembled WGS sequence"/>
</dbReference>
<feature type="transmembrane region" description="Helical" evidence="1">
    <location>
        <begin position="334"/>
        <end position="353"/>
    </location>
</feature>
<evidence type="ECO:0000313" key="2">
    <source>
        <dbReference type="EMBL" id="SMO94392.1"/>
    </source>
</evidence>
<feature type="transmembrane region" description="Helical" evidence="1">
    <location>
        <begin position="386"/>
        <end position="410"/>
    </location>
</feature>
<dbReference type="InterPro" id="IPR001036">
    <property type="entry name" value="Acrflvin-R"/>
</dbReference>
<dbReference type="GO" id="GO:0005886">
    <property type="term" value="C:plasma membrane"/>
    <property type="evidence" value="ECO:0007669"/>
    <property type="project" value="TreeGrafter"/>
</dbReference>